<comment type="caution">
    <text evidence="7">The sequence shown here is derived from an EMBL/GenBank/DDBJ whole genome shotgun (WGS) entry which is preliminary data.</text>
</comment>
<feature type="binding site" evidence="5">
    <location>
        <position position="314"/>
    </location>
    <ligand>
        <name>glyoxylate</name>
        <dbReference type="ChEBI" id="CHEBI:36655"/>
    </ligand>
</feature>
<evidence type="ECO:0000256" key="3">
    <source>
        <dbReference type="ARBA" id="ARBA00024042"/>
    </source>
</evidence>
<dbReference type="SUPFAM" id="SSF51395">
    <property type="entry name" value="FMN-linked oxidoreductases"/>
    <property type="match status" value="1"/>
</dbReference>
<comment type="similarity">
    <text evidence="3">Belongs to the FMN-dependent alpha-hydroxy acid dehydrogenase family.</text>
</comment>
<protein>
    <submittedName>
        <fullName evidence="7">Oxidoreductase</fullName>
    </submittedName>
</protein>
<feature type="binding site" evidence="5">
    <location>
        <position position="312"/>
    </location>
    <ligand>
        <name>FMN</name>
        <dbReference type="ChEBI" id="CHEBI:58210"/>
    </ligand>
</feature>
<dbReference type="PANTHER" id="PTHR10578">
    <property type="entry name" value="S -2-HYDROXY-ACID OXIDASE-RELATED"/>
    <property type="match status" value="1"/>
</dbReference>
<feature type="binding site" evidence="5">
    <location>
        <position position="317"/>
    </location>
    <ligand>
        <name>glyoxylate</name>
        <dbReference type="ChEBI" id="CHEBI:36655"/>
    </ligand>
</feature>
<dbReference type="GO" id="GO:0010181">
    <property type="term" value="F:FMN binding"/>
    <property type="evidence" value="ECO:0007669"/>
    <property type="project" value="InterPro"/>
</dbReference>
<feature type="binding site" evidence="5">
    <location>
        <position position="184"/>
    </location>
    <ligand>
        <name>FMN</name>
        <dbReference type="ChEBI" id="CHEBI:58210"/>
    </ligand>
</feature>
<dbReference type="InterPro" id="IPR012133">
    <property type="entry name" value="Alpha-hydoxy_acid_DH_FMN"/>
</dbReference>
<dbReference type="Pfam" id="PF01070">
    <property type="entry name" value="FMN_dh"/>
    <property type="match status" value="1"/>
</dbReference>
<dbReference type="Gene3D" id="3.20.20.70">
    <property type="entry name" value="Aldolase class I"/>
    <property type="match status" value="1"/>
</dbReference>
<keyword evidence="5" id="KW-0288">FMN</keyword>
<organism evidence="7 8">
    <name type="scientific">Roridomyces roridus</name>
    <dbReference type="NCBI Taxonomy" id="1738132"/>
    <lineage>
        <taxon>Eukaryota</taxon>
        <taxon>Fungi</taxon>
        <taxon>Dikarya</taxon>
        <taxon>Basidiomycota</taxon>
        <taxon>Agaricomycotina</taxon>
        <taxon>Agaricomycetes</taxon>
        <taxon>Agaricomycetidae</taxon>
        <taxon>Agaricales</taxon>
        <taxon>Marasmiineae</taxon>
        <taxon>Mycenaceae</taxon>
        <taxon>Roridomyces</taxon>
    </lineage>
</organism>
<feature type="binding site" evidence="5">
    <location>
        <position position="290"/>
    </location>
    <ligand>
        <name>FMN</name>
        <dbReference type="ChEBI" id="CHEBI:58210"/>
    </ligand>
</feature>
<dbReference type="InterPro" id="IPR037396">
    <property type="entry name" value="FMN_HAD"/>
</dbReference>
<feature type="binding site" evidence="5">
    <location>
        <begin position="105"/>
        <end position="107"/>
    </location>
    <ligand>
        <name>FMN</name>
        <dbReference type="ChEBI" id="CHEBI:58210"/>
    </ligand>
</feature>
<dbReference type="PROSITE" id="PS51349">
    <property type="entry name" value="FMN_HYDROXY_ACID_DH_2"/>
    <property type="match status" value="1"/>
</dbReference>
<evidence type="ECO:0000313" key="8">
    <source>
        <dbReference type="Proteomes" id="UP001221142"/>
    </source>
</evidence>
<name>A0AAD7CCB0_9AGAR</name>
<feature type="binding site" evidence="5">
    <location>
        <begin position="375"/>
        <end position="376"/>
    </location>
    <ligand>
        <name>FMN</name>
        <dbReference type="ChEBI" id="CHEBI:58210"/>
    </ligand>
</feature>
<reference evidence="7" key="1">
    <citation type="submission" date="2023-03" db="EMBL/GenBank/DDBJ databases">
        <title>Massive genome expansion in bonnet fungi (Mycena s.s.) driven by repeated elements and novel gene families across ecological guilds.</title>
        <authorList>
            <consortium name="Lawrence Berkeley National Laboratory"/>
            <person name="Harder C.B."/>
            <person name="Miyauchi S."/>
            <person name="Viragh M."/>
            <person name="Kuo A."/>
            <person name="Thoen E."/>
            <person name="Andreopoulos B."/>
            <person name="Lu D."/>
            <person name="Skrede I."/>
            <person name="Drula E."/>
            <person name="Henrissat B."/>
            <person name="Morin E."/>
            <person name="Kohler A."/>
            <person name="Barry K."/>
            <person name="LaButti K."/>
            <person name="Morin E."/>
            <person name="Salamov A."/>
            <person name="Lipzen A."/>
            <person name="Mereny Z."/>
            <person name="Hegedus B."/>
            <person name="Baldrian P."/>
            <person name="Stursova M."/>
            <person name="Weitz H."/>
            <person name="Taylor A."/>
            <person name="Grigoriev I.V."/>
            <person name="Nagy L.G."/>
            <person name="Martin F."/>
            <person name="Kauserud H."/>
        </authorList>
    </citation>
    <scope>NUCLEOTIDE SEQUENCE</scope>
    <source>
        <strain evidence="7">9284</strain>
    </source>
</reference>
<feature type="active site" description="Proton acceptor" evidence="4">
    <location>
        <position position="314"/>
    </location>
</feature>
<feature type="binding site" evidence="5">
    <location>
        <position position="193"/>
    </location>
    <ligand>
        <name>glyoxylate</name>
        <dbReference type="ChEBI" id="CHEBI:36655"/>
    </ligand>
</feature>
<gene>
    <name evidence="7" type="ORF">FB45DRAFT_987945</name>
</gene>
<dbReference type="PANTHER" id="PTHR10578:SF143">
    <property type="entry name" value="FMN-DEPENDENT ALPHA-HYDROXY ACID DEHYDROGENASE PB1A11.03"/>
    <property type="match status" value="1"/>
</dbReference>
<dbReference type="PIRSF" id="PIRSF000138">
    <property type="entry name" value="Al-hdrx_acd_dh"/>
    <property type="match status" value="1"/>
</dbReference>
<evidence type="ECO:0000256" key="2">
    <source>
        <dbReference type="ARBA" id="ARBA00023002"/>
    </source>
</evidence>
<feature type="binding site" evidence="5">
    <location>
        <position position="158"/>
    </location>
    <ligand>
        <name>FMN</name>
        <dbReference type="ChEBI" id="CHEBI:58210"/>
    </ligand>
</feature>
<feature type="domain" description="FMN hydroxy acid dehydrogenase" evidence="6">
    <location>
        <begin position="26"/>
        <end position="426"/>
    </location>
</feature>
<evidence type="ECO:0000313" key="7">
    <source>
        <dbReference type="EMBL" id="KAJ7644620.1"/>
    </source>
</evidence>
<proteinExistence type="inferred from homology"/>
<dbReference type="InterPro" id="IPR013785">
    <property type="entry name" value="Aldolase_TIM"/>
</dbReference>
<accession>A0AAD7CCB0</accession>
<dbReference type="GO" id="GO:0016491">
    <property type="term" value="F:oxidoreductase activity"/>
    <property type="evidence" value="ECO:0007669"/>
    <property type="project" value="UniProtKB-KW"/>
</dbReference>
<evidence type="ECO:0000256" key="5">
    <source>
        <dbReference type="PIRSR" id="PIRSR000138-2"/>
    </source>
</evidence>
<evidence type="ECO:0000256" key="1">
    <source>
        <dbReference type="ARBA" id="ARBA00001917"/>
    </source>
</evidence>
<dbReference type="Proteomes" id="UP001221142">
    <property type="component" value="Unassembled WGS sequence"/>
</dbReference>
<feature type="binding site" evidence="5">
    <location>
        <begin position="352"/>
        <end position="356"/>
    </location>
    <ligand>
        <name>FMN</name>
        <dbReference type="ChEBI" id="CHEBI:58210"/>
    </ligand>
</feature>
<keyword evidence="2" id="KW-0560">Oxidoreductase</keyword>
<keyword evidence="8" id="KW-1185">Reference proteome</keyword>
<evidence type="ECO:0000256" key="4">
    <source>
        <dbReference type="PIRSR" id="PIRSR000138-1"/>
    </source>
</evidence>
<dbReference type="AlphaFoldDB" id="A0AAD7CCB0"/>
<comment type="cofactor">
    <cofactor evidence="1">
        <name>FMN</name>
        <dbReference type="ChEBI" id="CHEBI:58210"/>
    </cofactor>
</comment>
<dbReference type="EMBL" id="JARKIF010000003">
    <property type="protein sequence ID" value="KAJ7644620.1"/>
    <property type="molecule type" value="Genomic_DNA"/>
</dbReference>
<keyword evidence="5" id="KW-0285">Flavoprotein</keyword>
<dbReference type="InterPro" id="IPR000262">
    <property type="entry name" value="FMN-dep_DH"/>
</dbReference>
<evidence type="ECO:0000259" key="6">
    <source>
        <dbReference type="PROSITE" id="PS51349"/>
    </source>
</evidence>
<feature type="binding site" evidence="5">
    <location>
        <position position="134"/>
    </location>
    <ligand>
        <name>FMN</name>
        <dbReference type="ChEBI" id="CHEBI:58210"/>
    </ligand>
</feature>
<feature type="binding site" evidence="5">
    <location>
        <position position="156"/>
    </location>
    <ligand>
        <name>FMN</name>
        <dbReference type="ChEBI" id="CHEBI:58210"/>
    </ligand>
</feature>
<sequence>MDDLASSPPWTTYTASIYHERKGIPALGTVVLEEVEAKAKEKLKDSPEAFMFAAGSAGMSSTLQANLRAFERYRIVPRMLIDATVRTLETTLFGLKHPCPILITPIGLQGIFSPDAELAPARAGQKLGVPFIMSTASSRSIEDVAEANGSGHRWFQLYICTTSAVTLSLLTRAKANGFTTLVLTVDTMRQGWRPADIGSGYLPLGHAIQVGLSDPVFMARQGREPILFPRPDFPFDSAGFNRLLDAGDPAALDTARLGAAWAAECSSGHFYTWDDLPFIRSHWDGPIVLKGIQGVQDAEMCLRCSVDGIVVSTHGGRQIDGTIGSLDALARIMRSPVVRAAQAEGKFTVLFDSGIRTGPDIFKAIAIGAQAVLVGRPWLYGSIVAGQEGVEQVLLSLLADLDVTLGLSGFRSLDEIRGKADEILVKVD</sequence>